<name>A0A7Y5AR32_9GAMM</name>
<reference evidence="3 4" key="1">
    <citation type="submission" date="2020-06" db="EMBL/GenBank/DDBJ databases">
        <title>Rheinheimera sp. nov., a marine bacterium isolated from coastal.</title>
        <authorList>
            <person name="Yu Q."/>
            <person name="Qi Y."/>
            <person name="Pu J."/>
        </authorList>
    </citation>
    <scope>NUCLEOTIDE SEQUENCE [LARGE SCALE GENOMIC DNA]</scope>
    <source>
        <strain evidence="3 4">YQF-2</strain>
    </source>
</reference>
<keyword evidence="1" id="KW-0732">Signal</keyword>
<evidence type="ECO:0000256" key="1">
    <source>
        <dbReference type="SAM" id="SignalP"/>
    </source>
</evidence>
<dbReference type="EMBL" id="JABSOD010000005">
    <property type="protein sequence ID" value="NRQ42351.1"/>
    <property type="molecule type" value="Genomic_DNA"/>
</dbReference>
<proteinExistence type="predicted"/>
<dbReference type="RefSeq" id="WP_173500587.1">
    <property type="nucleotide sequence ID" value="NZ_JABSOD010000005.1"/>
</dbReference>
<dbReference type="InterPro" id="IPR041215">
    <property type="entry name" value="FlgO_dom"/>
</dbReference>
<evidence type="ECO:0000259" key="2">
    <source>
        <dbReference type="Pfam" id="PF17680"/>
    </source>
</evidence>
<evidence type="ECO:0000313" key="4">
    <source>
        <dbReference type="Proteomes" id="UP000523161"/>
    </source>
</evidence>
<organism evidence="3 4">
    <name type="scientific">Rheinheimera lutimaris</name>
    <dbReference type="NCBI Taxonomy" id="2740584"/>
    <lineage>
        <taxon>Bacteria</taxon>
        <taxon>Pseudomonadati</taxon>
        <taxon>Pseudomonadota</taxon>
        <taxon>Gammaproteobacteria</taxon>
        <taxon>Chromatiales</taxon>
        <taxon>Chromatiaceae</taxon>
        <taxon>Rheinheimera</taxon>
    </lineage>
</organism>
<dbReference type="AlphaFoldDB" id="A0A7Y5AR32"/>
<sequence length="214" mass="23075">MKVYAVLAGLCCLAGCQVFSPTAQPVTCQACSSPDAEAEAATALLTQEQQLQQLAGGNYLPAAIARPTKPLSDYAADLALQLMLSMQYDTAEPTIAISSFVLFDANLDDSNALGNQLAEHLYMQLQRLGVKVADVKLARQVRVTPRGDFVFSRGDYLDMQQQATYVLSGTMLQDNAGTVVNARVMHLVYKTVIASGQIHIPQFVLAASFARQTI</sequence>
<keyword evidence="4" id="KW-1185">Reference proteome</keyword>
<feature type="domain" description="FlgO" evidence="2">
    <location>
        <begin position="77"/>
        <end position="204"/>
    </location>
</feature>
<gene>
    <name evidence="3" type="ORF">HRH59_07175</name>
</gene>
<dbReference type="Proteomes" id="UP000523161">
    <property type="component" value="Unassembled WGS sequence"/>
</dbReference>
<accession>A0A7Y5AR32</accession>
<feature type="chain" id="PRO_5031503580" description="FlgO domain-containing protein" evidence="1">
    <location>
        <begin position="24"/>
        <end position="214"/>
    </location>
</feature>
<dbReference type="Pfam" id="PF17680">
    <property type="entry name" value="FlgO"/>
    <property type="match status" value="1"/>
</dbReference>
<feature type="signal peptide" evidence="1">
    <location>
        <begin position="1"/>
        <end position="23"/>
    </location>
</feature>
<comment type="caution">
    <text evidence="3">The sequence shown here is derived from an EMBL/GenBank/DDBJ whole genome shotgun (WGS) entry which is preliminary data.</text>
</comment>
<protein>
    <recommendedName>
        <fullName evidence="2">FlgO domain-containing protein</fullName>
    </recommendedName>
</protein>
<evidence type="ECO:0000313" key="3">
    <source>
        <dbReference type="EMBL" id="NRQ42351.1"/>
    </source>
</evidence>